<protein>
    <submittedName>
        <fullName evidence="2">Uncharacterized protein</fullName>
    </submittedName>
</protein>
<keyword evidence="3" id="KW-1185">Reference proteome</keyword>
<feature type="compositionally biased region" description="Acidic residues" evidence="1">
    <location>
        <begin position="41"/>
        <end position="76"/>
    </location>
</feature>
<comment type="caution">
    <text evidence="2">The sequence shown here is derived from an EMBL/GenBank/DDBJ whole genome shotgun (WGS) entry which is preliminary data.</text>
</comment>
<dbReference type="Proteomes" id="UP000284706">
    <property type="component" value="Unassembled WGS sequence"/>
</dbReference>
<evidence type="ECO:0000256" key="1">
    <source>
        <dbReference type="SAM" id="MobiDB-lite"/>
    </source>
</evidence>
<name>A0A409X7V0_9AGAR</name>
<reference evidence="2 3" key="1">
    <citation type="journal article" date="2018" name="Evol. Lett.">
        <title>Horizontal gene cluster transfer increased hallucinogenic mushroom diversity.</title>
        <authorList>
            <person name="Reynolds H.T."/>
            <person name="Vijayakumar V."/>
            <person name="Gluck-Thaler E."/>
            <person name="Korotkin H.B."/>
            <person name="Matheny P.B."/>
            <person name="Slot J.C."/>
        </authorList>
    </citation>
    <scope>NUCLEOTIDE SEQUENCE [LARGE SCALE GENOMIC DNA]</scope>
    <source>
        <strain evidence="2 3">SRW20</strain>
    </source>
</reference>
<accession>A0A409X7V0</accession>
<feature type="region of interest" description="Disordered" evidence="1">
    <location>
        <begin position="33"/>
        <end position="122"/>
    </location>
</feature>
<feature type="compositionally biased region" description="Basic and acidic residues" evidence="1">
    <location>
        <begin position="112"/>
        <end position="122"/>
    </location>
</feature>
<organism evidence="2 3">
    <name type="scientific">Gymnopilus dilepis</name>
    <dbReference type="NCBI Taxonomy" id="231916"/>
    <lineage>
        <taxon>Eukaryota</taxon>
        <taxon>Fungi</taxon>
        <taxon>Dikarya</taxon>
        <taxon>Basidiomycota</taxon>
        <taxon>Agaricomycotina</taxon>
        <taxon>Agaricomycetes</taxon>
        <taxon>Agaricomycetidae</taxon>
        <taxon>Agaricales</taxon>
        <taxon>Agaricineae</taxon>
        <taxon>Hymenogastraceae</taxon>
        <taxon>Gymnopilus</taxon>
    </lineage>
</organism>
<proteinExistence type="predicted"/>
<gene>
    <name evidence="2" type="ORF">CVT26_000692</name>
</gene>
<dbReference type="InParanoid" id="A0A409X7V0"/>
<evidence type="ECO:0000313" key="3">
    <source>
        <dbReference type="Proteomes" id="UP000284706"/>
    </source>
</evidence>
<sequence length="134" mass="14840">MKQILDNCQNVPAKWNRALKLSPLIISEAHQARFTPSSQIDLEESEVSDEGTEAADSDDEGQEENEVEPYSTEDQDSITSLPERHDNDMGESNLVDGNASTVDSDTTNDLDTEVRKEGRGDGTKLEARNRAIFL</sequence>
<dbReference type="EMBL" id="NHYE01003999">
    <property type="protein sequence ID" value="PPQ86815.1"/>
    <property type="molecule type" value="Genomic_DNA"/>
</dbReference>
<dbReference type="AlphaFoldDB" id="A0A409X7V0"/>
<evidence type="ECO:0000313" key="2">
    <source>
        <dbReference type="EMBL" id="PPQ86815.1"/>
    </source>
</evidence>